<evidence type="ECO:0000313" key="5">
    <source>
        <dbReference type="Proteomes" id="UP000593892"/>
    </source>
</evidence>
<gene>
    <name evidence="4" type="ORF">IRI77_20320</name>
</gene>
<reference evidence="4 5" key="1">
    <citation type="submission" date="2020-10" db="EMBL/GenBank/DDBJ databases">
        <title>Complete genome sequence of Paludibaculum fermentans P105T, a facultatively anaerobic acidobacterium capable of dissimilatory Fe(III) reduction.</title>
        <authorList>
            <person name="Dedysh S.N."/>
            <person name="Beletsky A.V."/>
            <person name="Kulichevskaya I.S."/>
            <person name="Mardanov A.V."/>
            <person name="Ravin N.V."/>
        </authorList>
    </citation>
    <scope>NUCLEOTIDE SEQUENCE [LARGE SCALE GENOMIC DNA]</scope>
    <source>
        <strain evidence="4 5">P105</strain>
    </source>
</reference>
<feature type="repeat" description="TPR" evidence="1">
    <location>
        <begin position="15"/>
        <end position="48"/>
    </location>
</feature>
<feature type="domain" description="CHAT" evidence="3">
    <location>
        <begin position="386"/>
        <end position="642"/>
    </location>
</feature>
<dbReference type="Pfam" id="PF12770">
    <property type="entry name" value="CHAT"/>
    <property type="match status" value="1"/>
</dbReference>
<dbReference type="KEGG" id="pfer:IRI77_20320"/>
<dbReference type="RefSeq" id="WP_194446854.1">
    <property type="nucleotide sequence ID" value="NZ_CP063849.1"/>
</dbReference>
<dbReference type="PANTHER" id="PTHR10098:SF108">
    <property type="entry name" value="TETRATRICOPEPTIDE REPEAT PROTEIN 28"/>
    <property type="match status" value="1"/>
</dbReference>
<dbReference type="InterPro" id="IPR011990">
    <property type="entry name" value="TPR-like_helical_dom_sf"/>
</dbReference>
<dbReference type="InterPro" id="IPR024983">
    <property type="entry name" value="CHAT_dom"/>
</dbReference>
<proteinExistence type="predicted"/>
<evidence type="ECO:0000313" key="4">
    <source>
        <dbReference type="EMBL" id="QOY85184.1"/>
    </source>
</evidence>
<dbReference type="Pfam" id="PF13424">
    <property type="entry name" value="TPR_12"/>
    <property type="match status" value="1"/>
</dbReference>
<organism evidence="4 5">
    <name type="scientific">Paludibaculum fermentans</name>
    <dbReference type="NCBI Taxonomy" id="1473598"/>
    <lineage>
        <taxon>Bacteria</taxon>
        <taxon>Pseudomonadati</taxon>
        <taxon>Acidobacteriota</taxon>
        <taxon>Terriglobia</taxon>
        <taxon>Bryobacterales</taxon>
        <taxon>Bryobacteraceae</taxon>
        <taxon>Paludibaculum</taxon>
    </lineage>
</organism>
<keyword evidence="5" id="KW-1185">Reference proteome</keyword>
<evidence type="ECO:0000259" key="3">
    <source>
        <dbReference type="Pfam" id="PF12770"/>
    </source>
</evidence>
<keyword evidence="1" id="KW-0802">TPR repeat</keyword>
<protein>
    <submittedName>
        <fullName evidence="4">CHAT domain-containing protein</fullName>
    </submittedName>
</protein>
<evidence type="ECO:0000256" key="2">
    <source>
        <dbReference type="SAM" id="Phobius"/>
    </source>
</evidence>
<dbReference type="PANTHER" id="PTHR10098">
    <property type="entry name" value="RAPSYN-RELATED"/>
    <property type="match status" value="1"/>
</dbReference>
<keyword evidence="2" id="KW-0812">Transmembrane</keyword>
<accession>A0A7S7NLB3</accession>
<dbReference type="InterPro" id="IPR019734">
    <property type="entry name" value="TPR_rpt"/>
</dbReference>
<sequence length="679" mass="74224">MLISAVCWGQGVDDAQALNKAGGEFLYGGEYEKALDAFGKARSLFHERGEVRQEAVSWVNIGAVHFYRGRYVEAWDVYNRAATMAEERAGEPWVPDVLQFVDVNRAALLQKLGKDHDALDIYLKLRRAGQKLEAGEEARVLANLGALYRRLGDPYKALETERASVALFRQVQDVDGQLGAMKNIAIAQAMEFQDYSAARAGFAEALALAHRSGNKREELQCELYLGEALFRTGDEAGARLRWQSVLDNARSLKLPEEQWKALYGLGRVDHDRSQWQAAAAVIESTRADLRRAELRGGFLADKRDVFDALIESAASDAERLDWLERSRGRTTLPLPQLRGKVPAGSALLVYWVGRKQAGVLKITQAGSQWSAIHLPARTASDVLPPLDGIHRLVLVPDGTLAGVAFDALAWADGTKVVERYETWSLPSSTFLPAAARKTGARWPWEAQLLGIGDPEVRTALPGDPDWAHLPRAAAELVMVSKQLNGQADLRVKSEARKQALNEARDFRVIHLATHAAADFENPARSRILFSGPEYLYLRDVVKLDLRGVELVTLSACETEAGAAARGDSPMSLARAFLESGAGSVVGSLWAVRDEAAADFMQRFYRELSNGTPRGAAVRTAKLEMMQKGAPVEDWAAFVLSGDGLSPLTPYWSWSVLLSGAAATLAAAGLALSLRTGRRG</sequence>
<name>A0A7S7NLB3_PALFE</name>
<dbReference type="AlphaFoldDB" id="A0A7S7NLB3"/>
<keyword evidence="2" id="KW-0472">Membrane</keyword>
<keyword evidence="2" id="KW-1133">Transmembrane helix</keyword>
<dbReference type="EMBL" id="CP063849">
    <property type="protein sequence ID" value="QOY85184.1"/>
    <property type="molecule type" value="Genomic_DNA"/>
</dbReference>
<dbReference type="Gene3D" id="1.25.40.10">
    <property type="entry name" value="Tetratricopeptide repeat domain"/>
    <property type="match status" value="2"/>
</dbReference>
<feature type="transmembrane region" description="Helical" evidence="2">
    <location>
        <begin position="650"/>
        <end position="673"/>
    </location>
</feature>
<dbReference type="PROSITE" id="PS50005">
    <property type="entry name" value="TPR"/>
    <property type="match status" value="2"/>
</dbReference>
<dbReference type="SUPFAM" id="SSF48452">
    <property type="entry name" value="TPR-like"/>
    <property type="match status" value="2"/>
</dbReference>
<dbReference type="Proteomes" id="UP000593892">
    <property type="component" value="Chromosome"/>
</dbReference>
<feature type="repeat" description="TPR" evidence="1">
    <location>
        <begin position="55"/>
        <end position="88"/>
    </location>
</feature>
<dbReference type="SMART" id="SM00028">
    <property type="entry name" value="TPR"/>
    <property type="match status" value="3"/>
</dbReference>
<evidence type="ECO:0000256" key="1">
    <source>
        <dbReference type="PROSITE-ProRule" id="PRU00339"/>
    </source>
</evidence>